<comment type="similarity">
    <text evidence="1">Belongs to the glycosyltransferase group 1 family. Glycosyltransferase 4 subfamily.</text>
</comment>
<dbReference type="InParanoid" id="A0A1Y1YY62"/>
<evidence type="ECO:0000256" key="5">
    <source>
        <dbReference type="ARBA" id="ARBA00022679"/>
    </source>
</evidence>
<comment type="subunit">
    <text evidence="2">Homodimer.</text>
</comment>
<name>A0A1Y1YY62_9FUNG</name>
<evidence type="ECO:0000259" key="7">
    <source>
        <dbReference type="Pfam" id="PF00534"/>
    </source>
</evidence>
<dbReference type="PANTHER" id="PTHR47779:SF1">
    <property type="entry name" value="SYNTHASE (CCG-9), PUTATIVE (AFU_ORTHOLOGUE AFUA_3G12100)-RELATED"/>
    <property type="match status" value="1"/>
</dbReference>
<sequence>MSYVPRQLPRKNSRIIHDDSLPQPIYIGIHHEKNKDDNSTTYCIYTHDGSYPLDYSVETVEAGTELKEVEDRILDDLVTYAAAQHYKIHTVALSRNYPSDKEDPDSIEAPPPSLAGRIWFEFDAVPFLVATRGQSPDERACAAVRKSIMWMSPQFPGSITRVAVSYNNEVDVDLNGEIHMCDLSHYKAITEPNTWKCLTKFADEIKDRKLKISFFNATPRGGGVALMRHANIRLLRLLGVDAHWYVVKPKPNVFDITKRKFHNVLQGVAPKDVRLSEDDKEVYRNWIKTNADRWSVEDGPFRHSDVIIIDDPQVSGLVPYIRKINPKCKIIYRSHIEVRADLVADENSPQAETWNFIWDFIKDVDLFISHPVANFIPNSVPEDKVVLLPAATDPLDGLNKGLNLRDMEYYRLVFNRICYDQHSPELRKGVPYIIQVARFDPSKGIPDVLEVYKLLRDRLKAANKRPIPQLVICGHGSVDDPDGAVVYQQILDLLAEDRYVDLANDVCVARVPGSDQLLNSLLRGAHVALQLSHREGFEVKVTEALAKGVPVVAYNTGGIPLQIVNERTGYLVEALNVEGVVDKVFDLFTNHELYRTMSEHARKEAKQEYFTQFNTANWLFAVLEVLKHDDVSNGKCWGHRKWLKSFWYKE</sequence>
<protein>
    <submittedName>
        <fullName evidence="9">UDP-Glycosyltransferase/glycogen phosphorylase</fullName>
    </submittedName>
</protein>
<evidence type="ECO:0000313" key="10">
    <source>
        <dbReference type="Proteomes" id="UP000193498"/>
    </source>
</evidence>
<dbReference type="OrthoDB" id="937291at2759"/>
<feature type="domain" description="Glycosyl transferase family 1" evidence="7">
    <location>
        <begin position="425"/>
        <end position="603"/>
    </location>
</feature>
<dbReference type="Proteomes" id="UP000193498">
    <property type="component" value="Unassembled WGS sequence"/>
</dbReference>
<dbReference type="Pfam" id="PF00534">
    <property type="entry name" value="Glycos_transf_1"/>
    <property type="match status" value="1"/>
</dbReference>
<dbReference type="Gene3D" id="3.40.50.2000">
    <property type="entry name" value="Glycogen Phosphorylase B"/>
    <property type="match status" value="2"/>
</dbReference>
<dbReference type="Pfam" id="PF21269">
    <property type="entry name" value="TreT_GT1"/>
    <property type="match status" value="1"/>
</dbReference>
<keyword evidence="10" id="KW-1185">Reference proteome</keyword>
<dbReference type="InterPro" id="IPR001296">
    <property type="entry name" value="Glyco_trans_1"/>
</dbReference>
<dbReference type="GO" id="GO:0016757">
    <property type="term" value="F:glycosyltransferase activity"/>
    <property type="evidence" value="ECO:0007669"/>
    <property type="project" value="UniProtKB-KW"/>
</dbReference>
<dbReference type="EMBL" id="MCFE01000052">
    <property type="protein sequence ID" value="ORY02886.1"/>
    <property type="molecule type" value="Genomic_DNA"/>
</dbReference>
<evidence type="ECO:0000256" key="1">
    <source>
        <dbReference type="ARBA" id="ARBA00009481"/>
    </source>
</evidence>
<evidence type="ECO:0000256" key="3">
    <source>
        <dbReference type="ARBA" id="ARBA00022526"/>
    </source>
</evidence>
<evidence type="ECO:0000313" key="9">
    <source>
        <dbReference type="EMBL" id="ORY02886.1"/>
    </source>
</evidence>
<dbReference type="InterPro" id="IPR049438">
    <property type="entry name" value="TreT_GT1"/>
</dbReference>
<accession>A0A1Y1YY62</accession>
<keyword evidence="5 9" id="KW-0808">Transferase</keyword>
<evidence type="ECO:0000256" key="4">
    <source>
        <dbReference type="ARBA" id="ARBA00022676"/>
    </source>
</evidence>
<evidence type="ECO:0000256" key="2">
    <source>
        <dbReference type="ARBA" id="ARBA00011738"/>
    </source>
</evidence>
<gene>
    <name evidence="9" type="ORF">K493DRAFT_311926</name>
</gene>
<evidence type="ECO:0000256" key="6">
    <source>
        <dbReference type="ARBA" id="ARBA00023277"/>
    </source>
</evidence>
<dbReference type="PANTHER" id="PTHR47779">
    <property type="entry name" value="SYNTHASE (CCG-9), PUTATIVE (AFU_ORTHOLOGUE AFUA_3G12100)-RELATED"/>
    <property type="match status" value="1"/>
</dbReference>
<dbReference type="InterPro" id="IPR052078">
    <property type="entry name" value="Trehalose_Metab_GTase"/>
</dbReference>
<keyword evidence="3" id="KW-0313">Glucose metabolism</keyword>
<feature type="domain" description="Trehalose synthase N-terminal" evidence="8">
    <location>
        <begin position="215"/>
        <end position="371"/>
    </location>
</feature>
<proteinExistence type="inferred from homology"/>
<keyword evidence="4" id="KW-0328">Glycosyltransferase</keyword>
<organism evidence="9 10">
    <name type="scientific">Basidiobolus meristosporus CBS 931.73</name>
    <dbReference type="NCBI Taxonomy" id="1314790"/>
    <lineage>
        <taxon>Eukaryota</taxon>
        <taxon>Fungi</taxon>
        <taxon>Fungi incertae sedis</taxon>
        <taxon>Zoopagomycota</taxon>
        <taxon>Entomophthoromycotina</taxon>
        <taxon>Basidiobolomycetes</taxon>
        <taxon>Basidiobolales</taxon>
        <taxon>Basidiobolaceae</taxon>
        <taxon>Basidiobolus</taxon>
    </lineage>
</organism>
<reference evidence="9 10" key="1">
    <citation type="submission" date="2016-07" db="EMBL/GenBank/DDBJ databases">
        <title>Pervasive Adenine N6-methylation of Active Genes in Fungi.</title>
        <authorList>
            <consortium name="DOE Joint Genome Institute"/>
            <person name="Mondo S.J."/>
            <person name="Dannebaum R.O."/>
            <person name="Kuo R.C."/>
            <person name="Labutti K."/>
            <person name="Haridas S."/>
            <person name="Kuo A."/>
            <person name="Salamov A."/>
            <person name="Ahrendt S.R."/>
            <person name="Lipzen A."/>
            <person name="Sullivan W."/>
            <person name="Andreopoulos W.B."/>
            <person name="Clum A."/>
            <person name="Lindquist E."/>
            <person name="Daum C."/>
            <person name="Ramamoorthy G.K."/>
            <person name="Gryganskyi A."/>
            <person name="Culley D."/>
            <person name="Magnuson J.K."/>
            <person name="James T.Y."/>
            <person name="O'Malley M.A."/>
            <person name="Stajich J.E."/>
            <person name="Spatafora J.W."/>
            <person name="Visel A."/>
            <person name="Grigoriev I.V."/>
        </authorList>
    </citation>
    <scope>NUCLEOTIDE SEQUENCE [LARGE SCALE GENOMIC DNA]</scope>
    <source>
        <strain evidence="9 10">CBS 931.73</strain>
    </source>
</reference>
<evidence type="ECO:0000259" key="8">
    <source>
        <dbReference type="Pfam" id="PF21269"/>
    </source>
</evidence>
<dbReference type="SUPFAM" id="SSF53756">
    <property type="entry name" value="UDP-Glycosyltransferase/glycogen phosphorylase"/>
    <property type="match status" value="1"/>
</dbReference>
<keyword evidence="6" id="KW-0119">Carbohydrate metabolism</keyword>
<dbReference type="GO" id="GO:0006006">
    <property type="term" value="P:glucose metabolic process"/>
    <property type="evidence" value="ECO:0007669"/>
    <property type="project" value="UniProtKB-KW"/>
</dbReference>
<dbReference type="STRING" id="1314790.A0A1Y1YY62"/>
<comment type="caution">
    <text evidence="9">The sequence shown here is derived from an EMBL/GenBank/DDBJ whole genome shotgun (WGS) entry which is preliminary data.</text>
</comment>
<dbReference type="AlphaFoldDB" id="A0A1Y1YY62"/>